<accession>A0A7U3VLJ1</accession>
<organism evidence="6 7">
    <name type="scientific">Actinacidiphila reveromycinica</name>
    <dbReference type="NCBI Taxonomy" id="659352"/>
    <lineage>
        <taxon>Bacteria</taxon>
        <taxon>Bacillati</taxon>
        <taxon>Actinomycetota</taxon>
        <taxon>Actinomycetes</taxon>
        <taxon>Kitasatosporales</taxon>
        <taxon>Streptomycetaceae</taxon>
        <taxon>Actinacidiphila</taxon>
    </lineage>
</organism>
<feature type="region of interest" description="Disordered" evidence="4">
    <location>
        <begin position="363"/>
        <end position="389"/>
    </location>
</feature>
<dbReference type="InterPro" id="IPR036849">
    <property type="entry name" value="Enolase-like_C_sf"/>
</dbReference>
<dbReference type="Gene3D" id="3.20.20.120">
    <property type="entry name" value="Enolase-like C-terminal domain"/>
    <property type="match status" value="1"/>
</dbReference>
<dbReference type="SUPFAM" id="SSF54826">
    <property type="entry name" value="Enolase N-terminal domain-like"/>
    <property type="match status" value="1"/>
</dbReference>
<reference evidence="6 7" key="1">
    <citation type="journal article" date="2010" name="J. Bacteriol.">
        <title>Biochemical characterization of a novel indole prenyltransferase from Streptomyces sp. SN-593.</title>
        <authorList>
            <person name="Takahashi S."/>
            <person name="Takagi H."/>
            <person name="Toyoda A."/>
            <person name="Uramoto M."/>
            <person name="Nogawa T."/>
            <person name="Ueki M."/>
            <person name="Sakaki Y."/>
            <person name="Osada H."/>
        </authorList>
    </citation>
    <scope>NUCLEOTIDE SEQUENCE [LARGE SCALE GENOMIC DNA]</scope>
    <source>
        <strain evidence="6 7">SN-593</strain>
    </source>
</reference>
<keyword evidence="2" id="KW-0479">Metal-binding</keyword>
<evidence type="ECO:0000313" key="7">
    <source>
        <dbReference type="Proteomes" id="UP000595703"/>
    </source>
</evidence>
<dbReference type="GO" id="GO:0009063">
    <property type="term" value="P:amino acid catabolic process"/>
    <property type="evidence" value="ECO:0007669"/>
    <property type="project" value="InterPro"/>
</dbReference>
<dbReference type="EMBL" id="AP018365">
    <property type="protein sequence ID" value="BBA95562.1"/>
    <property type="molecule type" value="Genomic_DNA"/>
</dbReference>
<feature type="compositionally biased region" description="Basic and acidic residues" evidence="4">
    <location>
        <begin position="379"/>
        <end position="389"/>
    </location>
</feature>
<dbReference type="GO" id="GO:0016836">
    <property type="term" value="F:hydro-lyase activity"/>
    <property type="evidence" value="ECO:0007669"/>
    <property type="project" value="TreeGrafter"/>
</dbReference>
<keyword evidence="7" id="KW-1185">Reference proteome</keyword>
<feature type="region of interest" description="Disordered" evidence="4">
    <location>
        <begin position="1"/>
        <end position="24"/>
    </location>
</feature>
<dbReference type="AlphaFoldDB" id="A0A7U3VLJ1"/>
<evidence type="ECO:0000256" key="4">
    <source>
        <dbReference type="SAM" id="MobiDB-lite"/>
    </source>
</evidence>
<dbReference type="Proteomes" id="UP000595703">
    <property type="component" value="Chromosome"/>
</dbReference>
<reference evidence="6 7" key="3">
    <citation type="journal article" date="2011" name="Nat. Chem. Biol.">
        <title>Reveromycin A biosynthesis uses RevG and RevJ for stereospecific spiroacetal formation.</title>
        <authorList>
            <person name="Takahashi S."/>
            <person name="Toyoda A."/>
            <person name="Sekiyama Y."/>
            <person name="Takagi H."/>
            <person name="Nogawa T."/>
            <person name="Uramoto M."/>
            <person name="Suzuki R."/>
            <person name="Koshino H."/>
            <person name="Kumano T."/>
            <person name="Panthee S."/>
            <person name="Dairi T."/>
            <person name="Ishikawa J."/>
            <person name="Ikeda H."/>
            <person name="Sakaki Y."/>
            <person name="Osada H."/>
        </authorList>
    </citation>
    <scope>NUCLEOTIDE SEQUENCE [LARGE SCALE GENOMIC DNA]</scope>
    <source>
        <strain evidence="6 7">SN-593</strain>
    </source>
</reference>
<protein>
    <submittedName>
        <fullName evidence="6">Putative mandelate racemase</fullName>
    </submittedName>
</protein>
<dbReference type="InterPro" id="IPR029065">
    <property type="entry name" value="Enolase_C-like"/>
</dbReference>
<keyword evidence="3" id="KW-0460">Magnesium</keyword>
<dbReference type="GO" id="GO:0000287">
    <property type="term" value="F:magnesium ion binding"/>
    <property type="evidence" value="ECO:0007669"/>
    <property type="project" value="TreeGrafter"/>
</dbReference>
<dbReference type="KEGG" id="arev:RVR_467"/>
<reference evidence="6 7" key="4">
    <citation type="journal article" date="2020" name="Sci. Rep.">
        <title>beta-carboline chemical signals induce reveromycin production through a LuxR family regulator in Streptomyces sp. SN-593.</title>
        <authorList>
            <person name="Panthee S."/>
            <person name="Kito N."/>
            <person name="Hayashi T."/>
            <person name="Shimizu T."/>
            <person name="Ishikawa J."/>
            <person name="Hamamoto H."/>
            <person name="Osada H."/>
            <person name="Takahashi S."/>
        </authorList>
    </citation>
    <scope>NUCLEOTIDE SEQUENCE [LARGE SCALE GENOMIC DNA]</scope>
    <source>
        <strain evidence="6 7">SN-593</strain>
    </source>
</reference>
<dbReference type="PANTHER" id="PTHR13794">
    <property type="entry name" value="ENOLASE SUPERFAMILY, MANDELATE RACEMASE"/>
    <property type="match status" value="1"/>
</dbReference>
<dbReference type="InterPro" id="IPR029017">
    <property type="entry name" value="Enolase-like_N"/>
</dbReference>
<comment type="cofactor">
    <cofactor evidence="1">
        <name>Mg(2+)</name>
        <dbReference type="ChEBI" id="CHEBI:18420"/>
    </cofactor>
</comment>
<dbReference type="PANTHER" id="PTHR13794:SF58">
    <property type="entry name" value="MITOCHONDRIAL ENOLASE SUPERFAMILY MEMBER 1"/>
    <property type="match status" value="1"/>
</dbReference>
<evidence type="ECO:0000256" key="3">
    <source>
        <dbReference type="ARBA" id="ARBA00022842"/>
    </source>
</evidence>
<dbReference type="SUPFAM" id="SSF51604">
    <property type="entry name" value="Enolase C-terminal domain-like"/>
    <property type="match status" value="1"/>
</dbReference>
<feature type="domain" description="Mandelate racemase/muconate lactonizing enzyme C-terminal" evidence="5">
    <location>
        <begin position="164"/>
        <end position="264"/>
    </location>
</feature>
<dbReference type="SMART" id="SM00922">
    <property type="entry name" value="MR_MLE"/>
    <property type="match status" value="1"/>
</dbReference>
<evidence type="ECO:0000256" key="1">
    <source>
        <dbReference type="ARBA" id="ARBA00001946"/>
    </source>
</evidence>
<dbReference type="SFLD" id="SFLDS00001">
    <property type="entry name" value="Enolase"/>
    <property type="match status" value="1"/>
</dbReference>
<evidence type="ECO:0000313" key="6">
    <source>
        <dbReference type="EMBL" id="BBA95562.1"/>
    </source>
</evidence>
<dbReference type="GO" id="GO:0016052">
    <property type="term" value="P:carbohydrate catabolic process"/>
    <property type="evidence" value="ECO:0007669"/>
    <property type="project" value="TreeGrafter"/>
</dbReference>
<dbReference type="PROSITE" id="PS00908">
    <property type="entry name" value="MR_MLE_1"/>
    <property type="match status" value="1"/>
</dbReference>
<dbReference type="InterPro" id="IPR013342">
    <property type="entry name" value="Mandelate_racemase_C"/>
</dbReference>
<dbReference type="SFLD" id="SFLDG00179">
    <property type="entry name" value="mandelate_racemase"/>
    <property type="match status" value="1"/>
</dbReference>
<dbReference type="InterPro" id="IPR013341">
    <property type="entry name" value="Mandelate_racemase_N_dom"/>
</dbReference>
<sequence>MSAGAAAGRPGAGAAGAAPAPGDPPVVQAVETAVLTVPTEMPEADGTLAWDATTVVVAHVRAGGAQGLGWTYGSPAAAGVIRDHLAGVVTGRSAWDVPAANEAMSRAVRNAARPGIAAHAISAVDIALWDLKARLLGLPLVHLLGTARSEVPVYGSGGFTTYGDRDQERQLRDWTAGSGIPRVKIKIGESWGSEPARDLERVSRARRTIGEGAELYVDANGAYTAKQAVRLARHLDAEGVTWFEEPVSSDHPAGLAQVRAAVLPDVTAGEYGYTLPYFRHLLAAGAVDCLQADVTRCGGITVWLRVAALAEAHGTQVSGHCAPHLHAHAAAAVPNLRHLEWFHDHVRIENLLFSGGLDPSGGAVRPGAGGEPGHGMALRADRAERYRSG</sequence>
<dbReference type="Pfam" id="PF13378">
    <property type="entry name" value="MR_MLE_C"/>
    <property type="match status" value="1"/>
</dbReference>
<dbReference type="Gene3D" id="3.30.390.10">
    <property type="entry name" value="Enolase-like, N-terminal domain"/>
    <property type="match status" value="1"/>
</dbReference>
<dbReference type="InterPro" id="IPR018110">
    <property type="entry name" value="Mandel_Rmase/mucon_lact_enz_CS"/>
</dbReference>
<dbReference type="Pfam" id="PF02746">
    <property type="entry name" value="MR_MLE_N"/>
    <property type="match status" value="1"/>
</dbReference>
<evidence type="ECO:0000259" key="5">
    <source>
        <dbReference type="SMART" id="SM00922"/>
    </source>
</evidence>
<reference evidence="6 7" key="2">
    <citation type="journal article" date="2011" name="J. Antibiot.">
        <title>Furaquinocins I and J: novel polyketide isoprenoid hybrid compounds from Streptomyces reveromyceticus SN-593.</title>
        <authorList>
            <person name="Panthee S."/>
            <person name="Takahashi S."/>
            <person name="Takagi H."/>
            <person name="Nogawa T."/>
            <person name="Oowada E."/>
            <person name="Uramoto M."/>
            <person name="Osada H."/>
        </authorList>
    </citation>
    <scope>NUCLEOTIDE SEQUENCE [LARGE SCALE GENOMIC DNA]</scope>
    <source>
        <strain evidence="6 7">SN-593</strain>
    </source>
</reference>
<name>A0A7U3VLJ1_9ACTN</name>
<proteinExistence type="predicted"/>
<evidence type="ECO:0000256" key="2">
    <source>
        <dbReference type="ARBA" id="ARBA00022723"/>
    </source>
</evidence>
<dbReference type="InterPro" id="IPR046945">
    <property type="entry name" value="RHMD-like"/>
</dbReference>
<gene>
    <name evidence="6" type="ORF">RVR_467</name>
</gene>